<evidence type="ECO:0000313" key="3">
    <source>
        <dbReference type="Proteomes" id="UP000580250"/>
    </source>
</evidence>
<protein>
    <submittedName>
        <fullName evidence="2">Uncharacterized protein</fullName>
    </submittedName>
</protein>
<organism evidence="2 3">
    <name type="scientific">Meloidogyne enterolobii</name>
    <name type="common">Root-knot nematode worm</name>
    <name type="synonym">Meloidogyne mayaguensis</name>
    <dbReference type="NCBI Taxonomy" id="390850"/>
    <lineage>
        <taxon>Eukaryota</taxon>
        <taxon>Metazoa</taxon>
        <taxon>Ecdysozoa</taxon>
        <taxon>Nematoda</taxon>
        <taxon>Chromadorea</taxon>
        <taxon>Rhabditida</taxon>
        <taxon>Tylenchina</taxon>
        <taxon>Tylenchomorpha</taxon>
        <taxon>Tylenchoidea</taxon>
        <taxon>Meloidogynidae</taxon>
        <taxon>Meloidogyninae</taxon>
        <taxon>Meloidogyne</taxon>
    </lineage>
</organism>
<dbReference type="Proteomes" id="UP000580250">
    <property type="component" value="Unassembled WGS sequence"/>
</dbReference>
<sequence>MPFNNQNGGDYTGRHPLNLQHNYGSDSSDYASSYTNSLFGIGSESMNSRNQIIEEPVEHIGDKNGGVYTMYNGIHGVNYSGNHGGDAQSMHHVHDGDGETNSADDVYDEHSWFRF</sequence>
<feature type="region of interest" description="Disordered" evidence="1">
    <location>
        <begin position="1"/>
        <end position="26"/>
    </location>
</feature>
<reference evidence="2 3" key="1">
    <citation type="submission" date="2020-08" db="EMBL/GenBank/DDBJ databases">
        <authorList>
            <person name="Koutsovoulos G."/>
            <person name="Danchin GJ E."/>
        </authorList>
    </citation>
    <scope>NUCLEOTIDE SEQUENCE [LARGE SCALE GENOMIC DNA]</scope>
</reference>
<dbReference type="EMBL" id="CAJEWN010000060">
    <property type="protein sequence ID" value="CAD2155922.1"/>
    <property type="molecule type" value="Genomic_DNA"/>
</dbReference>
<evidence type="ECO:0000313" key="2">
    <source>
        <dbReference type="EMBL" id="CAD2155922.1"/>
    </source>
</evidence>
<gene>
    <name evidence="2" type="ORF">MENT_LOCUS12059</name>
</gene>
<proteinExistence type="predicted"/>
<name>A0A6V7UGN1_MELEN</name>
<comment type="caution">
    <text evidence="2">The sequence shown here is derived from an EMBL/GenBank/DDBJ whole genome shotgun (WGS) entry which is preliminary data.</text>
</comment>
<accession>A0A6V7UGN1</accession>
<feature type="region of interest" description="Disordered" evidence="1">
    <location>
        <begin position="85"/>
        <end position="104"/>
    </location>
</feature>
<evidence type="ECO:0000256" key="1">
    <source>
        <dbReference type="SAM" id="MobiDB-lite"/>
    </source>
</evidence>
<dbReference type="AlphaFoldDB" id="A0A6V7UGN1"/>